<comment type="similarity">
    <text evidence="1">Belongs to the glycosyl hydrolase 2 family.</text>
</comment>
<dbReference type="SUPFAM" id="SSF51445">
    <property type="entry name" value="(Trans)glycosidases"/>
    <property type="match status" value="1"/>
</dbReference>
<dbReference type="AlphaFoldDB" id="A0AAU9CMK4"/>
<dbReference type="RefSeq" id="WP_338394980.1">
    <property type="nucleotide sequence ID" value="NZ_AP025315.1"/>
</dbReference>
<evidence type="ECO:0000256" key="4">
    <source>
        <dbReference type="SAM" id="SignalP"/>
    </source>
</evidence>
<dbReference type="Pfam" id="PF18565">
    <property type="entry name" value="Glyco_hydro2_C5"/>
    <property type="match status" value="1"/>
</dbReference>
<dbReference type="PROSITE" id="PS00608">
    <property type="entry name" value="GLYCOSYL_HYDROL_F2_2"/>
    <property type="match status" value="1"/>
</dbReference>
<dbReference type="PRINTS" id="PR00132">
    <property type="entry name" value="GLHYDRLASE2"/>
</dbReference>
<dbReference type="InterPro" id="IPR006104">
    <property type="entry name" value="Glyco_hydro_2_N"/>
</dbReference>
<evidence type="ECO:0000256" key="3">
    <source>
        <dbReference type="ARBA" id="ARBA00023295"/>
    </source>
</evidence>
<feature type="domain" description="Glycoside hydrolase family 2 catalytic" evidence="6">
    <location>
        <begin position="294"/>
        <end position="458"/>
    </location>
</feature>
<dbReference type="InterPro" id="IPR006101">
    <property type="entry name" value="Glyco_hydro_2"/>
</dbReference>
<evidence type="ECO:0000313" key="10">
    <source>
        <dbReference type="EMBL" id="BDD11488.1"/>
    </source>
</evidence>
<evidence type="ECO:0000259" key="8">
    <source>
        <dbReference type="Pfam" id="PF16355"/>
    </source>
</evidence>
<feature type="signal peptide" evidence="4">
    <location>
        <begin position="1"/>
        <end position="19"/>
    </location>
</feature>
<feature type="domain" description="DUF4982" evidence="8">
    <location>
        <begin position="629"/>
        <end position="687"/>
    </location>
</feature>
<dbReference type="Gene3D" id="3.20.20.80">
    <property type="entry name" value="Glycosidases"/>
    <property type="match status" value="1"/>
</dbReference>
<name>A0AAU9CMK4_9BACT</name>
<evidence type="ECO:0000259" key="9">
    <source>
        <dbReference type="Pfam" id="PF18565"/>
    </source>
</evidence>
<dbReference type="InterPro" id="IPR017853">
    <property type="entry name" value="GH"/>
</dbReference>
<dbReference type="InterPro" id="IPR006103">
    <property type="entry name" value="Glyco_hydro_2_cat"/>
</dbReference>
<dbReference type="Proteomes" id="UP001348817">
    <property type="component" value="Plasmid pFA1"/>
</dbReference>
<keyword evidence="3" id="KW-0326">Glycosidase</keyword>
<dbReference type="InterPro" id="IPR023232">
    <property type="entry name" value="Glyco_hydro_2_AS"/>
</dbReference>
<accession>A0AAU9CMK4</accession>
<dbReference type="InterPro" id="IPR032311">
    <property type="entry name" value="DUF4982"/>
</dbReference>
<keyword evidence="10" id="KW-0614">Plasmid</keyword>
<feature type="chain" id="PRO_5043919506" evidence="4">
    <location>
        <begin position="20"/>
        <end position="814"/>
    </location>
</feature>
<proteinExistence type="inferred from homology"/>
<dbReference type="InterPro" id="IPR051913">
    <property type="entry name" value="GH2_Domain-Containing"/>
</dbReference>
<dbReference type="SUPFAM" id="SSF49785">
    <property type="entry name" value="Galactose-binding domain-like"/>
    <property type="match status" value="1"/>
</dbReference>
<dbReference type="SUPFAM" id="SSF49373">
    <property type="entry name" value="Invasin/intimin cell-adhesion fragments"/>
    <property type="match status" value="1"/>
</dbReference>
<dbReference type="InterPro" id="IPR006102">
    <property type="entry name" value="Ig-like_GH2"/>
</dbReference>
<keyword evidence="4" id="KW-0732">Signal</keyword>
<dbReference type="InterPro" id="IPR013783">
    <property type="entry name" value="Ig-like_fold"/>
</dbReference>
<dbReference type="GO" id="GO:0004553">
    <property type="term" value="F:hydrolase activity, hydrolyzing O-glycosyl compounds"/>
    <property type="evidence" value="ECO:0007669"/>
    <property type="project" value="InterPro"/>
</dbReference>
<evidence type="ECO:0000259" key="7">
    <source>
        <dbReference type="Pfam" id="PF02837"/>
    </source>
</evidence>
<dbReference type="InterPro" id="IPR036156">
    <property type="entry name" value="Beta-gal/glucu_dom_sf"/>
</dbReference>
<dbReference type="KEGG" id="fax:FUAX_39200"/>
<evidence type="ECO:0000259" key="6">
    <source>
        <dbReference type="Pfam" id="PF02836"/>
    </source>
</evidence>
<dbReference type="Pfam" id="PF00703">
    <property type="entry name" value="Glyco_hydro_2"/>
    <property type="match status" value="1"/>
</dbReference>
<dbReference type="InterPro" id="IPR008964">
    <property type="entry name" value="Invasin/intimin_cell_adhesion"/>
</dbReference>
<dbReference type="PANTHER" id="PTHR42732:SF1">
    <property type="entry name" value="BETA-MANNOSIDASE"/>
    <property type="match status" value="1"/>
</dbReference>
<dbReference type="Gene3D" id="2.60.120.260">
    <property type="entry name" value="Galactose-binding domain-like"/>
    <property type="match status" value="1"/>
</dbReference>
<protein>
    <submittedName>
        <fullName evidence="10">Beta-galactosidase</fullName>
    </submittedName>
</protein>
<feature type="domain" description="Glycosyl hydrolases family 2 sugar binding" evidence="7">
    <location>
        <begin position="80"/>
        <end position="171"/>
    </location>
</feature>
<sequence length="814" mass="91287">MRQVFLAFLAALISLPAFSGDKININNGWRFIRGDQYSAHAIHFDDCAWQTVRLPHDWSILGPFSQDEPTLSRGAYLPTGIGWYRKNLNVTKRQLEGKVFVEFEGVYMNSTVWINGQKLGQRPNGYLTFEYDLTPYLKAGENTLAVRVDNSAQPGSRWYTGSGIYRDVNLKVTGKTYVPQWGTYVTTPYVSEAMARVCVETKIANADATKNVTLVSQIIDASGKTVETSTKTVSLPTDSTSLFTQDISLDQPKLWDTKNPNLYTLRTVVSQGRKTLDTYETTFGVRDIRFDPNKGFLLNGKHEIIKGVCLHQDAGPLGVAVPERAFERQIEIMKAMGANAIRTAHNPASPAFLDLCDKHGILVMEESFDEWSSSKAPQVFTTEGGRKTVKLQSYGGLYFDEWHERDLTDMVLRDRNHPSIIMWSIGNEINEIWGPKGAVINRELVKILKKSDTTRYITNGILGPSQANRYGTYADLDLAGYNYRMDNAIKDHYTYPDRVFIGTENRSAVVMLPRGEYIFDQDTYEHKIFEKYPSKDIQKLFNKRMGYAQGERVWKQVKENPFLSGFFIWTGFDYLGETVPYSWPSRSSYFGAVDLVGLPKDGYHFYRAQWKDEPMVHAFPHWNWEGKEGEIIPLTCFTNCDVVEVIVNGKSYGEKATRSTMDLHLNWDIPYTPGELKIIGKNKKGEKLTEQIICTASAPSQIALEADQTVIDADGQDLSYVTVSICDKDGNLVPTASDEINFTVKGQGKIIGVGNGDPTDHGSFQANNRKAFNGYAMVIIQSDGKTGSIKLKATGKGLKSSEIIIQAGKAKRGA</sequence>
<geneLocation type="plasmid" evidence="10 11">
    <name>pFA1</name>
</geneLocation>
<evidence type="ECO:0000256" key="1">
    <source>
        <dbReference type="ARBA" id="ARBA00007401"/>
    </source>
</evidence>
<keyword evidence="11" id="KW-1185">Reference proteome</keyword>
<dbReference type="EMBL" id="AP025315">
    <property type="protein sequence ID" value="BDD11488.1"/>
    <property type="molecule type" value="Genomic_DNA"/>
</dbReference>
<keyword evidence="2" id="KW-0378">Hydrolase</keyword>
<feature type="domain" description="Glycoside hydrolase family 2 immunoglobulin-like beta-sandwich" evidence="5">
    <location>
        <begin position="184"/>
        <end position="286"/>
    </location>
</feature>
<dbReference type="Gene3D" id="2.60.40.10">
    <property type="entry name" value="Immunoglobulins"/>
    <property type="match status" value="3"/>
</dbReference>
<dbReference type="GO" id="GO:0005975">
    <property type="term" value="P:carbohydrate metabolic process"/>
    <property type="evidence" value="ECO:0007669"/>
    <property type="project" value="InterPro"/>
</dbReference>
<feature type="domain" description="Glycoside hydrolase family 2" evidence="9">
    <location>
        <begin position="702"/>
        <end position="803"/>
    </location>
</feature>
<dbReference type="SUPFAM" id="SSF49303">
    <property type="entry name" value="beta-Galactosidase/glucuronidase domain"/>
    <property type="match status" value="1"/>
</dbReference>
<dbReference type="Pfam" id="PF02837">
    <property type="entry name" value="Glyco_hydro_2_N"/>
    <property type="match status" value="1"/>
</dbReference>
<dbReference type="Pfam" id="PF16355">
    <property type="entry name" value="DUF4982"/>
    <property type="match status" value="1"/>
</dbReference>
<evidence type="ECO:0000259" key="5">
    <source>
        <dbReference type="Pfam" id="PF00703"/>
    </source>
</evidence>
<gene>
    <name evidence="10" type="ORF">FUAX_39200</name>
</gene>
<organism evidence="10 11">
    <name type="scientific">Fulvitalea axinellae</name>
    <dbReference type="NCBI Taxonomy" id="1182444"/>
    <lineage>
        <taxon>Bacteria</taxon>
        <taxon>Pseudomonadati</taxon>
        <taxon>Bacteroidota</taxon>
        <taxon>Cytophagia</taxon>
        <taxon>Cytophagales</taxon>
        <taxon>Persicobacteraceae</taxon>
        <taxon>Fulvitalea</taxon>
    </lineage>
</organism>
<reference evidence="10 11" key="1">
    <citation type="submission" date="2021-12" db="EMBL/GenBank/DDBJ databases">
        <title>Genome sequencing of bacteria with rrn-lacking chromosome and rrn-plasmid.</title>
        <authorList>
            <person name="Anda M."/>
            <person name="Iwasaki W."/>
        </authorList>
    </citation>
    <scope>NUCLEOTIDE SEQUENCE [LARGE SCALE GENOMIC DNA]</scope>
    <source>
        <strain evidence="10 11">DSM 100852</strain>
        <plasmid evidence="10 11">pFA1</plasmid>
    </source>
</reference>
<dbReference type="PANTHER" id="PTHR42732">
    <property type="entry name" value="BETA-GALACTOSIDASE"/>
    <property type="match status" value="1"/>
</dbReference>
<dbReference type="InterPro" id="IPR008979">
    <property type="entry name" value="Galactose-bd-like_sf"/>
</dbReference>
<evidence type="ECO:0000313" key="11">
    <source>
        <dbReference type="Proteomes" id="UP001348817"/>
    </source>
</evidence>
<dbReference type="InterPro" id="IPR040605">
    <property type="entry name" value="Glyco_hydro2_dom5"/>
</dbReference>
<dbReference type="Pfam" id="PF02836">
    <property type="entry name" value="Glyco_hydro_2_C"/>
    <property type="match status" value="1"/>
</dbReference>
<evidence type="ECO:0000256" key="2">
    <source>
        <dbReference type="ARBA" id="ARBA00022801"/>
    </source>
</evidence>